<dbReference type="InterPro" id="IPR011011">
    <property type="entry name" value="Znf_FYVE_PHD"/>
</dbReference>
<gene>
    <name evidence="6" type="ORF">BOX15_Mlig031404g1</name>
</gene>
<evidence type="ECO:0000256" key="4">
    <source>
        <dbReference type="SAM" id="MobiDB-lite"/>
    </source>
</evidence>
<keyword evidence="1" id="KW-0479">Metal-binding</keyword>
<keyword evidence="3" id="KW-0862">Zinc</keyword>
<keyword evidence="2" id="KW-0863">Zinc-finger</keyword>
<reference evidence="6 7" key="1">
    <citation type="submission" date="2017-06" db="EMBL/GenBank/DDBJ databases">
        <title>A platform for efficient transgenesis in Macrostomum lignano, a flatworm model organism for stem cell research.</title>
        <authorList>
            <person name="Berezikov E."/>
        </authorList>
    </citation>
    <scope>NUCLEOTIDE SEQUENCE [LARGE SCALE GENOMIC DNA]</scope>
    <source>
        <strain evidence="6">DV1</strain>
        <tissue evidence="6">Whole organism</tissue>
    </source>
</reference>
<dbReference type="Gene3D" id="2.20.25.240">
    <property type="match status" value="1"/>
</dbReference>
<dbReference type="Gene3D" id="3.30.40.10">
    <property type="entry name" value="Zinc/RING finger domain, C3HC4 (zinc finger)"/>
    <property type="match status" value="1"/>
</dbReference>
<dbReference type="OrthoDB" id="6161554at2759"/>
<dbReference type="Pfam" id="PF04500">
    <property type="entry name" value="FLYWCH"/>
    <property type="match status" value="1"/>
</dbReference>
<evidence type="ECO:0000256" key="2">
    <source>
        <dbReference type="ARBA" id="ARBA00022771"/>
    </source>
</evidence>
<feature type="domain" description="FLYWCH-type" evidence="5">
    <location>
        <begin position="102"/>
        <end position="160"/>
    </location>
</feature>
<proteinExistence type="predicted"/>
<evidence type="ECO:0000313" key="7">
    <source>
        <dbReference type="Proteomes" id="UP000215902"/>
    </source>
</evidence>
<dbReference type="InterPro" id="IPR007588">
    <property type="entry name" value="Znf_FLYWCH"/>
</dbReference>
<dbReference type="InterPro" id="IPR013083">
    <property type="entry name" value="Znf_RING/FYVE/PHD"/>
</dbReference>
<evidence type="ECO:0000259" key="5">
    <source>
        <dbReference type="Pfam" id="PF04500"/>
    </source>
</evidence>
<feature type="compositionally biased region" description="Basic and acidic residues" evidence="4">
    <location>
        <begin position="158"/>
        <end position="169"/>
    </location>
</feature>
<dbReference type="EMBL" id="NIVC01003375">
    <property type="protein sequence ID" value="PAA51698.1"/>
    <property type="molecule type" value="Genomic_DNA"/>
</dbReference>
<evidence type="ECO:0000256" key="1">
    <source>
        <dbReference type="ARBA" id="ARBA00022723"/>
    </source>
</evidence>
<feature type="region of interest" description="Disordered" evidence="4">
    <location>
        <begin position="149"/>
        <end position="169"/>
    </location>
</feature>
<accession>A0A267DQX1</accession>
<dbReference type="Proteomes" id="UP000215902">
    <property type="component" value="Unassembled WGS sequence"/>
</dbReference>
<dbReference type="GO" id="GO:0008270">
    <property type="term" value="F:zinc ion binding"/>
    <property type="evidence" value="ECO:0007669"/>
    <property type="project" value="UniProtKB-KW"/>
</dbReference>
<keyword evidence="7" id="KW-1185">Reference proteome</keyword>
<protein>
    <recommendedName>
        <fullName evidence="5">FLYWCH-type domain-containing protein</fullName>
    </recommendedName>
</protein>
<name>A0A267DQX1_9PLAT</name>
<dbReference type="SUPFAM" id="SSF57903">
    <property type="entry name" value="FYVE/PHD zinc finger"/>
    <property type="match status" value="1"/>
</dbReference>
<evidence type="ECO:0000256" key="3">
    <source>
        <dbReference type="ARBA" id="ARBA00022833"/>
    </source>
</evidence>
<dbReference type="AlphaFoldDB" id="A0A267DQX1"/>
<feature type="non-terminal residue" evidence="6">
    <location>
        <position position="1"/>
    </location>
</feature>
<sequence>GRVHLQCDECSRWQHRTCNSGVTQQHYRQLQRLESFDWLCSLCSWPVPEQPDPEQPEPEQPDPERIDWQEQKRQGAVPVEVPPPQHLAPRIAVPFEIVRGGSTRGKDSLVVDSRFTFVISRRRGEVVYWRCTTRNAKATCKATVTQRGNLFTPGPAQHNHEEQYRPAERKRLRQAVAARARA</sequence>
<organism evidence="6 7">
    <name type="scientific">Macrostomum lignano</name>
    <dbReference type="NCBI Taxonomy" id="282301"/>
    <lineage>
        <taxon>Eukaryota</taxon>
        <taxon>Metazoa</taxon>
        <taxon>Spiralia</taxon>
        <taxon>Lophotrochozoa</taxon>
        <taxon>Platyhelminthes</taxon>
        <taxon>Rhabditophora</taxon>
        <taxon>Macrostomorpha</taxon>
        <taxon>Macrostomida</taxon>
        <taxon>Macrostomidae</taxon>
        <taxon>Macrostomum</taxon>
    </lineage>
</organism>
<evidence type="ECO:0000313" key="6">
    <source>
        <dbReference type="EMBL" id="PAA51698.1"/>
    </source>
</evidence>
<comment type="caution">
    <text evidence="6">The sequence shown here is derived from an EMBL/GenBank/DDBJ whole genome shotgun (WGS) entry which is preliminary data.</text>
</comment>